<dbReference type="SUPFAM" id="SSF143120">
    <property type="entry name" value="YefM-like"/>
    <property type="match status" value="1"/>
</dbReference>
<sequence>MEPIYPVTALQKKQGEVKEAARKGIVRITENGAGAFVFCSEEVYEQKMKEVADQAAYEALVAAALERGFADIEAGRCYEGAEVAREAALKLRRKHA</sequence>
<name>A0A423UKG3_9ACTN</name>
<evidence type="ECO:0000313" key="3">
    <source>
        <dbReference type="EMBL" id="ROT89996.1"/>
    </source>
</evidence>
<evidence type="ECO:0000313" key="2">
    <source>
        <dbReference type="EMBL" id="MSA94904.1"/>
    </source>
</evidence>
<reference evidence="3" key="3">
    <citation type="journal article" date="2019" name="Microbiol. Resour. Announc.">
        <title>Draft Genome Sequences of Type Strains of Gordonibacter faecihominis, Paraeggerthella hongkongensis, Parvibacter caecicola,Slackia equolifaciens, Slackia faecicanis, and Slackia isoflavoniconvertens.</title>
        <authorList>
            <person name="Danylec N."/>
            <person name="Stoll D.A."/>
            <person name="Dotsch A."/>
            <person name="Huch M."/>
        </authorList>
    </citation>
    <scope>NUCLEOTIDE SEQUENCE</scope>
    <source>
        <strain evidence="3">DSM 27213</strain>
    </source>
</reference>
<reference evidence="4" key="1">
    <citation type="submission" date="2018-05" db="EMBL/GenBank/DDBJ databases">
        <title>Genome Sequencing of selected type strains of the family Eggerthellaceae.</title>
        <authorList>
            <person name="Danylec N."/>
            <person name="Stoll D.A."/>
            <person name="Doetsch A."/>
            <person name="Huch M."/>
        </authorList>
    </citation>
    <scope>NUCLEOTIDE SEQUENCE [LARGE SCALE GENOMIC DNA]</scope>
    <source>
        <strain evidence="4">DSM 27213</strain>
    </source>
</reference>
<protein>
    <recommendedName>
        <fullName evidence="6">Type II toxin-antitoxin system Phd/YefM family antitoxin</fullName>
    </recommendedName>
</protein>
<dbReference type="EMBL" id="WKZA01000027">
    <property type="protein sequence ID" value="MSA94904.1"/>
    <property type="molecule type" value="Genomic_DNA"/>
</dbReference>
<dbReference type="EMBL" id="QIBW01000007">
    <property type="protein sequence ID" value="ROT89996.1"/>
    <property type="molecule type" value="Genomic_DNA"/>
</dbReference>
<organism evidence="3 4">
    <name type="scientific">Gordonibacter urolithinfaciens</name>
    <dbReference type="NCBI Taxonomy" id="1335613"/>
    <lineage>
        <taxon>Bacteria</taxon>
        <taxon>Bacillati</taxon>
        <taxon>Actinomycetota</taxon>
        <taxon>Coriobacteriia</taxon>
        <taxon>Eggerthellales</taxon>
        <taxon>Eggerthellaceae</taxon>
        <taxon>Gordonibacter</taxon>
    </lineage>
</organism>
<evidence type="ECO:0000313" key="4">
    <source>
        <dbReference type="Proteomes" id="UP000285258"/>
    </source>
</evidence>
<proteinExistence type="inferred from homology"/>
<evidence type="ECO:0000313" key="5">
    <source>
        <dbReference type="Proteomes" id="UP000462865"/>
    </source>
</evidence>
<accession>A0A423UKG3</accession>
<dbReference type="RefSeq" id="WP_096228089.1">
    <property type="nucleotide sequence ID" value="NZ_CP168029.1"/>
</dbReference>
<dbReference type="InterPro" id="IPR036165">
    <property type="entry name" value="YefM-like_sf"/>
</dbReference>
<dbReference type="Proteomes" id="UP000462865">
    <property type="component" value="Unassembled WGS sequence"/>
</dbReference>
<gene>
    <name evidence="3" type="ORF">DMP12_07785</name>
    <name evidence="2" type="ORF">GKG38_07500</name>
</gene>
<dbReference type="Proteomes" id="UP000285258">
    <property type="component" value="Unassembled WGS sequence"/>
</dbReference>
<evidence type="ECO:0008006" key="6">
    <source>
        <dbReference type="Google" id="ProtNLM"/>
    </source>
</evidence>
<comment type="caution">
    <text evidence="3">The sequence shown here is derived from an EMBL/GenBank/DDBJ whole genome shotgun (WGS) entry which is preliminary data.</text>
</comment>
<comment type="similarity">
    <text evidence="1">Belongs to the phD/YefM antitoxin family.</text>
</comment>
<dbReference type="AlphaFoldDB" id="A0A423UKG3"/>
<evidence type="ECO:0000256" key="1">
    <source>
        <dbReference type="ARBA" id="ARBA00009981"/>
    </source>
</evidence>
<reference evidence="2 5" key="4">
    <citation type="journal article" date="2019" name="Nat. Med.">
        <title>A library of human gut bacterial isolates paired with longitudinal multiomics data enables mechanistic microbiome research.</title>
        <authorList>
            <person name="Poyet M."/>
            <person name="Groussin M."/>
            <person name="Gibbons S.M."/>
            <person name="Avila-Pacheco J."/>
            <person name="Jiang X."/>
            <person name="Kearney S.M."/>
            <person name="Perrotta A.R."/>
            <person name="Berdy B."/>
            <person name="Zhao S."/>
            <person name="Lieberman T.D."/>
            <person name="Swanson P.K."/>
            <person name="Smith M."/>
            <person name="Roesemann S."/>
            <person name="Alexander J.E."/>
            <person name="Rich S.A."/>
            <person name="Livny J."/>
            <person name="Vlamakis H."/>
            <person name="Clish C."/>
            <person name="Bullock K."/>
            <person name="Deik A."/>
            <person name="Scott J."/>
            <person name="Pierce K.A."/>
            <person name="Xavier R.J."/>
            <person name="Alm E.J."/>
        </authorList>
    </citation>
    <scope>NUCLEOTIDE SEQUENCE [LARGE SCALE GENOMIC DNA]</scope>
    <source>
        <strain evidence="2 5">BIOML-A1</strain>
    </source>
</reference>
<reference evidence="3" key="2">
    <citation type="journal article" date="2019" name="Int. J. Syst. Evol. Microbiol.">
        <title>Gordonibacter faecihominis is a later heterotypic synonym of Gordonibacter urolithinfaciens.</title>
        <authorList>
            <person name="Danylec N."/>
            <person name="Stoll D.A."/>
            <person name="Huch M."/>
        </authorList>
    </citation>
    <scope>NUCLEOTIDE SEQUENCE</scope>
    <source>
        <strain evidence="3">DSM 27213</strain>
    </source>
</reference>